<organism evidence="2 3">
    <name type="scientific">Sphaeroforma arctica JP610</name>
    <dbReference type="NCBI Taxonomy" id="667725"/>
    <lineage>
        <taxon>Eukaryota</taxon>
        <taxon>Ichthyosporea</taxon>
        <taxon>Ichthyophonida</taxon>
        <taxon>Sphaeroforma</taxon>
    </lineage>
</organism>
<dbReference type="AlphaFoldDB" id="A0A0L0GBG1"/>
<feature type="compositionally biased region" description="Polar residues" evidence="1">
    <location>
        <begin position="230"/>
        <end position="244"/>
    </location>
</feature>
<feature type="compositionally biased region" description="Basic and acidic residues" evidence="1">
    <location>
        <begin position="140"/>
        <end position="156"/>
    </location>
</feature>
<dbReference type="Proteomes" id="UP000054560">
    <property type="component" value="Unassembled WGS sequence"/>
</dbReference>
<gene>
    <name evidence="2" type="ORF">SARC_01499</name>
</gene>
<dbReference type="EMBL" id="KQ241656">
    <property type="protein sequence ID" value="KNC86340.1"/>
    <property type="molecule type" value="Genomic_DNA"/>
</dbReference>
<dbReference type="GeneID" id="25902003"/>
<evidence type="ECO:0000313" key="3">
    <source>
        <dbReference type="Proteomes" id="UP000054560"/>
    </source>
</evidence>
<reference evidence="2 3" key="1">
    <citation type="submission" date="2011-02" db="EMBL/GenBank/DDBJ databases">
        <title>The Genome Sequence of Sphaeroforma arctica JP610.</title>
        <authorList>
            <consortium name="The Broad Institute Genome Sequencing Platform"/>
            <person name="Russ C."/>
            <person name="Cuomo C."/>
            <person name="Young S.K."/>
            <person name="Zeng Q."/>
            <person name="Gargeya S."/>
            <person name="Alvarado L."/>
            <person name="Berlin A."/>
            <person name="Chapman S.B."/>
            <person name="Chen Z."/>
            <person name="Freedman E."/>
            <person name="Gellesch M."/>
            <person name="Goldberg J."/>
            <person name="Griggs A."/>
            <person name="Gujja S."/>
            <person name="Heilman E."/>
            <person name="Heiman D."/>
            <person name="Howarth C."/>
            <person name="Mehta T."/>
            <person name="Neiman D."/>
            <person name="Pearson M."/>
            <person name="Roberts A."/>
            <person name="Saif S."/>
            <person name="Shea T."/>
            <person name="Shenoy N."/>
            <person name="Sisk P."/>
            <person name="Stolte C."/>
            <person name="Sykes S."/>
            <person name="White J."/>
            <person name="Yandava C."/>
            <person name="Burger G."/>
            <person name="Gray M.W."/>
            <person name="Holland P.W.H."/>
            <person name="King N."/>
            <person name="Lang F.B.F."/>
            <person name="Roger A.J."/>
            <person name="Ruiz-Trillo I."/>
            <person name="Haas B."/>
            <person name="Nusbaum C."/>
            <person name="Birren B."/>
        </authorList>
    </citation>
    <scope>NUCLEOTIDE SEQUENCE [LARGE SCALE GENOMIC DNA]</scope>
    <source>
        <strain evidence="2 3">JP610</strain>
    </source>
</reference>
<feature type="region of interest" description="Disordered" evidence="1">
    <location>
        <begin position="1"/>
        <end position="26"/>
    </location>
</feature>
<feature type="region of interest" description="Disordered" evidence="1">
    <location>
        <begin position="113"/>
        <end position="194"/>
    </location>
</feature>
<feature type="compositionally biased region" description="Basic and acidic residues" evidence="1">
    <location>
        <begin position="120"/>
        <end position="130"/>
    </location>
</feature>
<dbReference type="RefSeq" id="XP_014160242.1">
    <property type="nucleotide sequence ID" value="XM_014304767.1"/>
</dbReference>
<name>A0A0L0GBG1_9EUKA</name>
<sequence>MELYQEPEWGLLHSDSEEEDDGVPNTRKNVRVEGWKWSKEPTVMRINSVSDYINQKANDDIATICKRVEQQALINNIDIGGDDELVKLLVDRTIPRDAMSVLAADVNETFTRATTPPDFVDAKSETRDTSQDDPTNSSDENQKEKSTILGDKDESQKLPITEPEEEANSSGKPESTSESTEPTRISKLTTKTTDLKNQLAALMKGKTVKHVDQMYGSGKHAQHLREHVSPGTTEALQKGTDQSN</sequence>
<evidence type="ECO:0000256" key="1">
    <source>
        <dbReference type="SAM" id="MobiDB-lite"/>
    </source>
</evidence>
<evidence type="ECO:0000313" key="2">
    <source>
        <dbReference type="EMBL" id="KNC86340.1"/>
    </source>
</evidence>
<keyword evidence="3" id="KW-1185">Reference proteome</keyword>
<proteinExistence type="predicted"/>
<protein>
    <submittedName>
        <fullName evidence="2">Uncharacterized protein</fullName>
    </submittedName>
</protein>
<accession>A0A0L0GBG1</accession>
<feature type="compositionally biased region" description="Polar residues" evidence="1">
    <location>
        <begin position="168"/>
        <end position="194"/>
    </location>
</feature>
<feature type="region of interest" description="Disordered" evidence="1">
    <location>
        <begin position="216"/>
        <end position="244"/>
    </location>
</feature>